<accession>A0A915IH27</accession>
<dbReference type="Pfam" id="PF01400">
    <property type="entry name" value="Astacin"/>
    <property type="match status" value="1"/>
</dbReference>
<proteinExistence type="predicted"/>
<dbReference type="Proteomes" id="UP000887565">
    <property type="component" value="Unplaced"/>
</dbReference>
<keyword evidence="2 3" id="KW-0378">Hydrolase</keyword>
<sequence length="437" mass="49452">MFNFYATLFLFSTVATFGDVVRADWRPHRRSRWRLDANDIDNFRASCRGKCRGQSSLAKSRRTMVRRHMLQRARDDPSIGGTSADIDRQLDKVFLAKKALLAEQGLSDIEPSDTGLFSRDIILSEEQADKIIARAQGQQDPADTAPTVDENVATSAQPAEDRSRSGERHWGRGRGRGWSKRINRKKRASAVSVDTFPKEKWPTTTINYYTWSFSKDQKAKVKAALDNIQSKTCLKFVEKYQKPMIEYLKTDASTDEGTCGWAYMGYQGQANNPVHINFDSKVCAPTIRGVIAHETMHVLGFSHEHQRHDRDKFIKIDWSNVDPQSIDVFDKDDPFEVNPFCVPYDYESIMHYDCFVGSKSSSKPAFAPLKNAQYYLSKIGNYDQPSVNDIALINKLYCTPADCKDVNPYCGFSCSECSTKFNSVCKKSCNQCTVSSG</sequence>
<dbReference type="SMART" id="SM00235">
    <property type="entry name" value="ZnMc"/>
    <property type="match status" value="1"/>
</dbReference>
<evidence type="ECO:0000256" key="3">
    <source>
        <dbReference type="RuleBase" id="RU361183"/>
    </source>
</evidence>
<dbReference type="PRINTS" id="PR00480">
    <property type="entry name" value="ASTACIN"/>
</dbReference>
<dbReference type="GO" id="GO:0008270">
    <property type="term" value="F:zinc ion binding"/>
    <property type="evidence" value="ECO:0007669"/>
    <property type="project" value="UniProtKB-UniRule"/>
</dbReference>
<dbReference type="PANTHER" id="PTHR10127:SF802">
    <property type="entry name" value="ZINC METALLOPROTEINASE NAS-10"/>
    <property type="match status" value="1"/>
</dbReference>
<reference evidence="7" key="1">
    <citation type="submission" date="2022-11" db="UniProtKB">
        <authorList>
            <consortium name="WormBaseParasite"/>
        </authorList>
    </citation>
    <scope>IDENTIFICATION</scope>
</reference>
<feature type="signal peptide" evidence="3">
    <location>
        <begin position="1"/>
        <end position="23"/>
    </location>
</feature>
<dbReference type="InterPro" id="IPR024079">
    <property type="entry name" value="MetalloPept_cat_dom_sf"/>
</dbReference>
<name>A0A915IH27_ROMCU</name>
<evidence type="ECO:0000313" key="6">
    <source>
        <dbReference type="Proteomes" id="UP000887565"/>
    </source>
</evidence>
<dbReference type="SUPFAM" id="SSF55486">
    <property type="entry name" value="Metalloproteases ('zincins'), catalytic domain"/>
    <property type="match status" value="1"/>
</dbReference>
<feature type="active site" evidence="2">
    <location>
        <position position="294"/>
    </location>
</feature>
<feature type="chain" id="PRO_5038162185" description="Metalloendopeptidase" evidence="3">
    <location>
        <begin position="24"/>
        <end position="437"/>
    </location>
</feature>
<feature type="binding site" evidence="2">
    <location>
        <position position="297"/>
    </location>
    <ligand>
        <name>Zn(2+)</name>
        <dbReference type="ChEBI" id="CHEBI:29105"/>
        <note>catalytic</note>
    </ligand>
</feature>
<evidence type="ECO:0000259" key="5">
    <source>
        <dbReference type="PROSITE" id="PS51864"/>
    </source>
</evidence>
<keyword evidence="2 3" id="KW-0479">Metal-binding</keyword>
<protein>
    <recommendedName>
        <fullName evidence="3">Metalloendopeptidase</fullName>
        <ecNumber evidence="3">3.4.24.-</ecNumber>
    </recommendedName>
</protein>
<dbReference type="EC" id="3.4.24.-" evidence="3"/>
<evidence type="ECO:0000313" key="7">
    <source>
        <dbReference type="WBParaSite" id="nRc.2.0.1.t13476-RA"/>
    </source>
</evidence>
<feature type="compositionally biased region" description="Basic residues" evidence="4">
    <location>
        <begin position="171"/>
        <end position="181"/>
    </location>
</feature>
<dbReference type="Gene3D" id="3.40.390.10">
    <property type="entry name" value="Collagenase (Catalytic Domain)"/>
    <property type="match status" value="1"/>
</dbReference>
<keyword evidence="6" id="KW-1185">Reference proteome</keyword>
<feature type="domain" description="Peptidase M12A" evidence="5">
    <location>
        <begin position="189"/>
        <end position="399"/>
    </location>
</feature>
<dbReference type="AlphaFoldDB" id="A0A915IH27"/>
<comment type="cofactor">
    <cofactor evidence="2 3">
        <name>Zn(2+)</name>
        <dbReference type="ChEBI" id="CHEBI:29105"/>
    </cofactor>
    <text evidence="2 3">Binds 1 zinc ion per subunit.</text>
</comment>
<organism evidence="6 7">
    <name type="scientific">Romanomermis culicivorax</name>
    <name type="common">Nematode worm</name>
    <dbReference type="NCBI Taxonomy" id="13658"/>
    <lineage>
        <taxon>Eukaryota</taxon>
        <taxon>Metazoa</taxon>
        <taxon>Ecdysozoa</taxon>
        <taxon>Nematoda</taxon>
        <taxon>Enoplea</taxon>
        <taxon>Dorylaimia</taxon>
        <taxon>Mermithida</taxon>
        <taxon>Mermithoidea</taxon>
        <taxon>Mermithidae</taxon>
        <taxon>Romanomermis</taxon>
    </lineage>
</organism>
<evidence type="ECO:0000256" key="1">
    <source>
        <dbReference type="ARBA" id="ARBA00023157"/>
    </source>
</evidence>
<keyword evidence="2 3" id="KW-0862">Zinc</keyword>
<feature type="region of interest" description="Disordered" evidence="4">
    <location>
        <begin position="135"/>
        <end position="181"/>
    </location>
</feature>
<keyword evidence="3" id="KW-0732">Signal</keyword>
<dbReference type="InterPro" id="IPR001506">
    <property type="entry name" value="Peptidase_M12A"/>
</dbReference>
<dbReference type="PROSITE" id="PS51864">
    <property type="entry name" value="ASTACIN"/>
    <property type="match status" value="1"/>
</dbReference>
<dbReference type="GO" id="GO:0006508">
    <property type="term" value="P:proteolysis"/>
    <property type="evidence" value="ECO:0007669"/>
    <property type="project" value="UniProtKB-KW"/>
</dbReference>
<dbReference type="InterPro" id="IPR006026">
    <property type="entry name" value="Peptidase_Metallo"/>
</dbReference>
<evidence type="ECO:0000256" key="4">
    <source>
        <dbReference type="SAM" id="MobiDB-lite"/>
    </source>
</evidence>
<evidence type="ECO:0000256" key="2">
    <source>
        <dbReference type="PROSITE-ProRule" id="PRU01211"/>
    </source>
</evidence>
<feature type="binding site" evidence="2">
    <location>
        <position position="303"/>
    </location>
    <ligand>
        <name>Zn(2+)</name>
        <dbReference type="ChEBI" id="CHEBI:29105"/>
        <note>catalytic</note>
    </ligand>
</feature>
<dbReference type="PANTHER" id="PTHR10127">
    <property type="entry name" value="DISCOIDIN, CUB, EGF, LAMININ , AND ZINC METALLOPROTEASE DOMAIN CONTAINING"/>
    <property type="match status" value="1"/>
</dbReference>
<dbReference type="WBParaSite" id="nRc.2.0.1.t13476-RA">
    <property type="protein sequence ID" value="nRc.2.0.1.t13476-RA"/>
    <property type="gene ID" value="nRc.2.0.1.g13476"/>
</dbReference>
<feature type="compositionally biased region" description="Basic and acidic residues" evidence="4">
    <location>
        <begin position="159"/>
        <end position="170"/>
    </location>
</feature>
<keyword evidence="2 3" id="KW-0645">Protease</keyword>
<keyword evidence="1" id="KW-1015">Disulfide bond</keyword>
<keyword evidence="2 3" id="KW-0482">Metalloprotease</keyword>
<dbReference type="GO" id="GO:0004222">
    <property type="term" value="F:metalloendopeptidase activity"/>
    <property type="evidence" value="ECO:0007669"/>
    <property type="project" value="UniProtKB-UniRule"/>
</dbReference>
<feature type="binding site" evidence="2">
    <location>
        <position position="293"/>
    </location>
    <ligand>
        <name>Zn(2+)</name>
        <dbReference type="ChEBI" id="CHEBI:29105"/>
        <note>catalytic</note>
    </ligand>
</feature>
<comment type="caution">
    <text evidence="2">Lacks conserved residue(s) required for the propagation of feature annotation.</text>
</comment>